<dbReference type="EMBL" id="UINC01102875">
    <property type="protein sequence ID" value="SVC64829.1"/>
    <property type="molecule type" value="Genomic_DNA"/>
</dbReference>
<name>A0A382NUK3_9ZZZZ</name>
<organism evidence="1">
    <name type="scientific">marine metagenome</name>
    <dbReference type="NCBI Taxonomy" id="408172"/>
    <lineage>
        <taxon>unclassified sequences</taxon>
        <taxon>metagenomes</taxon>
        <taxon>ecological metagenomes</taxon>
    </lineage>
</organism>
<gene>
    <name evidence="1" type="ORF">METZ01_LOCUS317683</name>
</gene>
<dbReference type="AlphaFoldDB" id="A0A382NUK3"/>
<evidence type="ECO:0000313" key="1">
    <source>
        <dbReference type="EMBL" id="SVC64829.1"/>
    </source>
</evidence>
<reference evidence="1" key="1">
    <citation type="submission" date="2018-05" db="EMBL/GenBank/DDBJ databases">
        <authorList>
            <person name="Lanie J.A."/>
            <person name="Ng W.-L."/>
            <person name="Kazmierczak K.M."/>
            <person name="Andrzejewski T.M."/>
            <person name="Davidsen T.M."/>
            <person name="Wayne K.J."/>
            <person name="Tettelin H."/>
            <person name="Glass J.I."/>
            <person name="Rusch D."/>
            <person name="Podicherti R."/>
            <person name="Tsui H.-C.T."/>
            <person name="Winkler M.E."/>
        </authorList>
    </citation>
    <scope>NUCLEOTIDE SEQUENCE</scope>
</reference>
<proteinExistence type="predicted"/>
<feature type="non-terminal residue" evidence="1">
    <location>
        <position position="1"/>
    </location>
</feature>
<sequence length="35" mass="3867">VSRHDDPSENEVHQVGLRAHGWEGTLLDNVANASR</sequence>
<accession>A0A382NUK3</accession>
<feature type="non-terminal residue" evidence="1">
    <location>
        <position position="35"/>
    </location>
</feature>
<protein>
    <submittedName>
        <fullName evidence="1">Uncharacterized protein</fullName>
    </submittedName>
</protein>